<dbReference type="Proteomes" id="UP000198806">
    <property type="component" value="Unassembled WGS sequence"/>
</dbReference>
<keyword evidence="3" id="KW-1185">Reference proteome</keyword>
<dbReference type="STRING" id="1527.SAMN04489757_11527"/>
<evidence type="ECO:0000259" key="1">
    <source>
        <dbReference type="Pfam" id="PF10022"/>
    </source>
</evidence>
<evidence type="ECO:0000313" key="2">
    <source>
        <dbReference type="EMBL" id="SFO25383.1"/>
    </source>
</evidence>
<name>A0A1I5FP38_9FIRM</name>
<feature type="domain" description="DUF2264" evidence="1">
    <location>
        <begin position="20"/>
        <end position="383"/>
    </location>
</feature>
<dbReference type="OrthoDB" id="9813465at2"/>
<gene>
    <name evidence="2" type="ORF">SAMN04489757_11527</name>
</gene>
<dbReference type="AlphaFoldDB" id="A0A1I5FP38"/>
<protein>
    <recommendedName>
        <fullName evidence="1">DUF2264 domain-containing protein</fullName>
    </recommendedName>
</protein>
<dbReference type="PANTHER" id="PTHR35339">
    <property type="entry name" value="LINALOOL DEHYDRATASE_ISOMERASE DOMAIN-CONTAINING PROTEIN"/>
    <property type="match status" value="1"/>
</dbReference>
<evidence type="ECO:0000313" key="3">
    <source>
        <dbReference type="Proteomes" id="UP000198806"/>
    </source>
</evidence>
<dbReference type="RefSeq" id="WP_091686685.1">
    <property type="nucleotide sequence ID" value="NZ_BAABFM010000024.1"/>
</dbReference>
<dbReference type="InterPro" id="IPR049349">
    <property type="entry name" value="DUF2264_N"/>
</dbReference>
<organism evidence="2 3">
    <name type="scientific">Anaerocolumna aminovalerica</name>
    <dbReference type="NCBI Taxonomy" id="1527"/>
    <lineage>
        <taxon>Bacteria</taxon>
        <taxon>Bacillati</taxon>
        <taxon>Bacillota</taxon>
        <taxon>Clostridia</taxon>
        <taxon>Lachnospirales</taxon>
        <taxon>Lachnospiraceae</taxon>
        <taxon>Anaerocolumna</taxon>
    </lineage>
</organism>
<sequence length="672" mass="77397">MKYCLEEPDYKLSPYTGMTKKHWIETCHLFLEGIFSHVKEFQDPIVIPHSGDKVSYPQPDAPEWRYAAEKFEGLARSFLIAAPLLMNEPEAIIANYSLKEYYKNQILASVTPGTNSYLYNLEEIKKSAKEGEHAFQHTCECASLVIGLTISENIIWNHYTEAEKDIIAEYLSEFGHSRTGHHNWRFFNMLILAFLDRHGYQIDKGVMRDHGACILSYYAGDGWYRDGHRFDYYSPWAFHVYGPLWNQWYGYEQEPEMAAKMEEYSNELMDTYPNMFDINAHMIMWGRSSIYRSAASAPLAANLLLRNSTVDRGLARRILSGNLLQFITKEECFVNNIPCLGYYGPYEPLIQSYSCSASPFWIANSFLCLALPDEDEFWTAIEKNGVWENRDVPVEETTLDGPGMNLTNYKETGTVELRCGKVLVKKGDPLLSEYSRLSFNSILPWEVFDFIGPEAMQYSLLYKDKGSTQIPNILLYAGEKNGVLYRKEYFDFEATFQDKASIDLADFPVKNGLIRVDKARIPDKPYILYLGHYGLPVMDTENISIEEREKNGAKAIIAKTQDLQVAMVIYTGFDLLAVKENFSKNPVTDESILIYAESKRDNYYEYRDYVLITAILHKRDNTFWSDEELFPIEQITFEDKEKCGGYGKITVKHSNGIETIIDYEGIEGNLKI</sequence>
<dbReference type="EMBL" id="FOWD01000015">
    <property type="protein sequence ID" value="SFO25383.1"/>
    <property type="molecule type" value="Genomic_DNA"/>
</dbReference>
<proteinExistence type="predicted"/>
<dbReference type="Pfam" id="PF10022">
    <property type="entry name" value="DUF2264"/>
    <property type="match status" value="1"/>
</dbReference>
<accession>A0A1I5FP38</accession>
<dbReference type="PANTHER" id="PTHR35339:SF4">
    <property type="entry name" value="LINALOOL DEHYDRATASE_ISOMERASE DOMAIN-CONTAINING PROTEIN"/>
    <property type="match status" value="1"/>
</dbReference>
<reference evidence="2 3" key="1">
    <citation type="submission" date="2016-10" db="EMBL/GenBank/DDBJ databases">
        <authorList>
            <person name="de Groot N.N."/>
        </authorList>
    </citation>
    <scope>NUCLEOTIDE SEQUENCE [LARGE SCALE GENOMIC DNA]</scope>
    <source>
        <strain evidence="2 3">DSM 1283</strain>
    </source>
</reference>
<dbReference type="InterPro" id="IPR016624">
    <property type="entry name" value="UCP014753"/>
</dbReference>